<evidence type="ECO:0000313" key="1">
    <source>
        <dbReference type="EMBL" id="OWU72228.1"/>
    </source>
</evidence>
<dbReference type="RefSeq" id="WP_088651050.1">
    <property type="nucleotide sequence ID" value="NZ_AQQR01000007.1"/>
</dbReference>
<dbReference type="AlphaFoldDB" id="A0A225NFJ3"/>
<proteinExistence type="predicted"/>
<evidence type="ECO:0008006" key="3">
    <source>
        <dbReference type="Google" id="ProtNLM"/>
    </source>
</evidence>
<gene>
    <name evidence="1" type="ORF">ATO3_16800</name>
</gene>
<dbReference type="Gene3D" id="3.40.630.30">
    <property type="match status" value="1"/>
</dbReference>
<accession>A0A225NFJ3</accession>
<dbReference type="OrthoDB" id="9805924at2"/>
<sequence>MSLSIRPFDGTPEQLSDFVMAHWSQQYRDQAILPVWTGDYFAWQLPALLTDDRSLILAGYDGDRLIAVFPMEDTPIRLQGKPYNASTGSWYTVDPAYQRSGIARDALDALRREHAERDMACMIGFVNAANYPGKGRGFWHSVFPEHVAFDKPILWVLTLNAAATARASPTFMDRVGSHIGGICAWGGRADQSGIRPYTAADKAACHALMTRKMAGFDMAYDWSADRLHHHLTHGPLPRARVLEEKGEITGFVAYHVMDAVGCAPCRMGMVDTLADDGLSARDSRRLLSAAVADMREAGADFAVMLAHPIHQRATLLANGFMPYKSTHKLYAFSTDPSAPVLSARRGYAHYR</sequence>
<comment type="caution">
    <text evidence="1">The sequence shown here is derived from an EMBL/GenBank/DDBJ whole genome shotgun (WGS) entry which is preliminary data.</text>
</comment>
<protein>
    <recommendedName>
        <fullName evidence="3">N-acetyltransferase domain-containing protein</fullName>
    </recommendedName>
</protein>
<dbReference type="EMBL" id="AQQR01000007">
    <property type="protein sequence ID" value="OWU72228.1"/>
    <property type="molecule type" value="Genomic_DNA"/>
</dbReference>
<evidence type="ECO:0000313" key="2">
    <source>
        <dbReference type="Proteomes" id="UP000215377"/>
    </source>
</evidence>
<organism evidence="1 2">
    <name type="scientific">Marinibacterium profundimaris</name>
    <dbReference type="NCBI Taxonomy" id="1679460"/>
    <lineage>
        <taxon>Bacteria</taxon>
        <taxon>Pseudomonadati</taxon>
        <taxon>Pseudomonadota</taxon>
        <taxon>Alphaproteobacteria</taxon>
        <taxon>Rhodobacterales</taxon>
        <taxon>Paracoccaceae</taxon>
        <taxon>Marinibacterium</taxon>
    </lineage>
</organism>
<reference evidence="1 2" key="1">
    <citation type="submission" date="2013-04" db="EMBL/GenBank/DDBJ databases">
        <title>Oceanicola sp. 22II1-22F33 Genome Sequencing.</title>
        <authorList>
            <person name="Lai Q."/>
            <person name="Li G."/>
            <person name="Shao Z."/>
        </authorList>
    </citation>
    <scope>NUCLEOTIDE SEQUENCE [LARGE SCALE GENOMIC DNA]</scope>
    <source>
        <strain evidence="1 2">22II1-22F33</strain>
    </source>
</reference>
<dbReference type="Gene3D" id="3.40.630.170">
    <property type="match status" value="1"/>
</dbReference>
<dbReference type="Proteomes" id="UP000215377">
    <property type="component" value="Unassembled WGS sequence"/>
</dbReference>
<name>A0A225NFJ3_9RHOB</name>
<keyword evidence="2" id="KW-1185">Reference proteome</keyword>
<dbReference type="InterPro" id="IPR016181">
    <property type="entry name" value="Acyl_CoA_acyltransferase"/>
</dbReference>
<dbReference type="SUPFAM" id="SSF55729">
    <property type="entry name" value="Acyl-CoA N-acyltransferases (Nat)"/>
    <property type="match status" value="2"/>
</dbReference>